<name>A0ACC6KZR8_9SPHI</name>
<protein>
    <submittedName>
        <fullName evidence="1">Thiol-disulfide isomerase/thioredoxin</fullName>
    </submittedName>
</protein>
<dbReference type="Proteomes" id="UP001246858">
    <property type="component" value="Unassembled WGS sequence"/>
</dbReference>
<evidence type="ECO:0000313" key="1">
    <source>
        <dbReference type="EMBL" id="MDR6784578.1"/>
    </source>
</evidence>
<dbReference type="EMBL" id="JAVDTF010000003">
    <property type="protein sequence ID" value="MDR6784578.1"/>
    <property type="molecule type" value="Genomic_DNA"/>
</dbReference>
<organism evidence="1 2">
    <name type="scientific">Pedobacter africanus</name>
    <dbReference type="NCBI Taxonomy" id="151894"/>
    <lineage>
        <taxon>Bacteria</taxon>
        <taxon>Pseudomonadati</taxon>
        <taxon>Bacteroidota</taxon>
        <taxon>Sphingobacteriia</taxon>
        <taxon>Sphingobacteriales</taxon>
        <taxon>Sphingobacteriaceae</taxon>
        <taxon>Pedobacter</taxon>
    </lineage>
</organism>
<reference evidence="1" key="1">
    <citation type="submission" date="2023-07" db="EMBL/GenBank/DDBJ databases">
        <title>Sorghum-associated microbial communities from plants grown in Nebraska, USA.</title>
        <authorList>
            <person name="Schachtman D."/>
        </authorList>
    </citation>
    <scope>NUCLEOTIDE SEQUENCE</scope>
    <source>
        <strain evidence="1">2697</strain>
    </source>
</reference>
<proteinExistence type="predicted"/>
<evidence type="ECO:0000313" key="2">
    <source>
        <dbReference type="Proteomes" id="UP001246858"/>
    </source>
</evidence>
<keyword evidence="2" id="KW-1185">Reference proteome</keyword>
<gene>
    <name evidence="1" type="ORF">J2X78_003152</name>
</gene>
<accession>A0ACC6KZR8</accession>
<sequence length="429" mass="49511">MKVKLNFLTALLVVGLQGFGQNSSLKVGQQLPDLEINRILYHTPGKAKLSDYKGKLIILDFWGPNCSSCIDDMPKMDSLQKYFGDKVVFLPIIHAIPTKGFNKAFVNQIDSFWRITPKLFKTDLPTILDNDFAQYFPRRVAFQVWIDGNRVVRAIAHPEYVNKKEIQKMLDGIYPQWESEIKEFSYEKPVSEYLVRPEFSGLKDQNYAFFTTYLRGIDSYTDIDTSGSKILVSYKNADILSFYRKYLLTNGLTPTNILLETKDSVRYFTKGYRNEWLRDNSYCYELKLNRKVDEKTLADYIRQDANKYFGLNGLIENRMAKCLILTKSKNGPKKVVFSDKSNMTKISIEELYNGIRSLQNYLAQTTGKNAWPILNESGVAKDISLYIPKKISFSSPNDIPVLQKVLKTQGYDIVEGRRMQKMFVISEIN</sequence>
<comment type="caution">
    <text evidence="1">The sequence shown here is derived from an EMBL/GenBank/DDBJ whole genome shotgun (WGS) entry which is preliminary data.</text>
</comment>
<keyword evidence="1" id="KW-0413">Isomerase</keyword>